<comment type="caution">
    <text evidence="4">The sequence shown here is derived from an EMBL/GenBank/DDBJ whole genome shotgun (WGS) entry which is preliminary data.</text>
</comment>
<accession>A0A9W7LEB1</accession>
<protein>
    <recommendedName>
        <fullName evidence="3">COX assembly mitochondrial protein</fullName>
    </recommendedName>
</protein>
<evidence type="ECO:0000313" key="5">
    <source>
        <dbReference type="Proteomes" id="UP001165065"/>
    </source>
</evidence>
<gene>
    <name evidence="4" type="ORF">TrCOL_g11937</name>
</gene>
<organism evidence="4 5">
    <name type="scientific">Triparma columacea</name>
    <dbReference type="NCBI Taxonomy" id="722753"/>
    <lineage>
        <taxon>Eukaryota</taxon>
        <taxon>Sar</taxon>
        <taxon>Stramenopiles</taxon>
        <taxon>Ochrophyta</taxon>
        <taxon>Bolidophyceae</taxon>
        <taxon>Parmales</taxon>
        <taxon>Triparmaceae</taxon>
        <taxon>Triparma</taxon>
    </lineage>
</organism>
<keyword evidence="5" id="KW-1185">Reference proteome</keyword>
<comment type="similarity">
    <text evidence="1 3">Belongs to the CMC family.</text>
</comment>
<evidence type="ECO:0000256" key="2">
    <source>
        <dbReference type="ARBA" id="ARBA00023157"/>
    </source>
</evidence>
<reference evidence="5" key="1">
    <citation type="journal article" date="2023" name="Commun. Biol.">
        <title>Genome analysis of Parmales, the sister group of diatoms, reveals the evolutionary specialization of diatoms from phago-mixotrophs to photoautotrophs.</title>
        <authorList>
            <person name="Ban H."/>
            <person name="Sato S."/>
            <person name="Yoshikawa S."/>
            <person name="Yamada K."/>
            <person name="Nakamura Y."/>
            <person name="Ichinomiya M."/>
            <person name="Sato N."/>
            <person name="Blanc-Mathieu R."/>
            <person name="Endo H."/>
            <person name="Kuwata A."/>
            <person name="Ogata H."/>
        </authorList>
    </citation>
    <scope>NUCLEOTIDE SEQUENCE [LARGE SCALE GENOMIC DNA]</scope>
</reference>
<dbReference type="InterPro" id="IPR013892">
    <property type="entry name" value="Cyt_c_biogenesis_Cmc1-like"/>
</dbReference>
<sequence>MAEHTLRKELNAIAIKECAPFAKSFGDCAKAQGLLVVIRCRSENNALNSCLHGYTNPESFEKFKDKRAIEIAAKSNQCQETHA</sequence>
<dbReference type="EMBL" id="BRYA01000315">
    <property type="protein sequence ID" value="GMI46843.1"/>
    <property type="molecule type" value="Genomic_DNA"/>
</dbReference>
<evidence type="ECO:0000313" key="4">
    <source>
        <dbReference type="EMBL" id="GMI46843.1"/>
    </source>
</evidence>
<keyword evidence="2" id="KW-1015">Disulfide bond</keyword>
<dbReference type="Proteomes" id="UP001165065">
    <property type="component" value="Unassembled WGS sequence"/>
</dbReference>
<evidence type="ECO:0000256" key="3">
    <source>
        <dbReference type="RuleBase" id="RU364104"/>
    </source>
</evidence>
<evidence type="ECO:0000256" key="1">
    <source>
        <dbReference type="ARBA" id="ARBA00007347"/>
    </source>
</evidence>
<dbReference type="OrthoDB" id="6224010at2759"/>
<dbReference type="GO" id="GO:0005739">
    <property type="term" value="C:mitochondrion"/>
    <property type="evidence" value="ECO:0007669"/>
    <property type="project" value="UniProtKB-SubCell"/>
</dbReference>
<name>A0A9W7LEB1_9STRA</name>
<comment type="subcellular location">
    <subcellularLocation>
        <location evidence="3">Mitochondrion</location>
    </subcellularLocation>
</comment>
<dbReference type="Pfam" id="PF08583">
    <property type="entry name" value="Cmc1"/>
    <property type="match status" value="1"/>
</dbReference>
<proteinExistence type="inferred from homology"/>
<dbReference type="AlphaFoldDB" id="A0A9W7LEB1"/>
<keyword evidence="3" id="KW-0496">Mitochondrion</keyword>